<gene>
    <name evidence="9" type="primary">cobD</name>
    <name evidence="9" type="ORF">Atai01_48540</name>
</gene>
<dbReference type="AlphaFoldDB" id="A0A9W6R4K7"/>
<comment type="subcellular location">
    <subcellularLocation>
        <location evidence="1">Cell membrane</location>
        <topology evidence="1">Multi-pass membrane protein</topology>
    </subcellularLocation>
</comment>
<dbReference type="InterPro" id="IPR004485">
    <property type="entry name" value="Cobalamin_biosynth_CobD/CbiB"/>
</dbReference>
<evidence type="ECO:0000256" key="7">
    <source>
        <dbReference type="ARBA" id="ARBA00022989"/>
    </source>
</evidence>
<reference evidence="9" key="1">
    <citation type="submission" date="2023-03" db="EMBL/GenBank/DDBJ databases">
        <title>Amycolatopsis taiwanensis NBRC 103393.</title>
        <authorList>
            <person name="Ichikawa N."/>
            <person name="Sato H."/>
            <person name="Tonouchi N."/>
        </authorList>
    </citation>
    <scope>NUCLEOTIDE SEQUENCE</scope>
    <source>
        <strain evidence="9">NBRC 103393</strain>
    </source>
</reference>
<evidence type="ECO:0000256" key="3">
    <source>
        <dbReference type="ARBA" id="ARBA00006263"/>
    </source>
</evidence>
<dbReference type="GO" id="GO:0009236">
    <property type="term" value="P:cobalamin biosynthetic process"/>
    <property type="evidence" value="ECO:0007669"/>
    <property type="project" value="UniProtKB-KW"/>
</dbReference>
<keyword evidence="7" id="KW-1133">Transmembrane helix</keyword>
<evidence type="ECO:0000256" key="1">
    <source>
        <dbReference type="ARBA" id="ARBA00004651"/>
    </source>
</evidence>
<name>A0A9W6R4K7_9PSEU</name>
<evidence type="ECO:0000256" key="8">
    <source>
        <dbReference type="ARBA" id="ARBA00023136"/>
    </source>
</evidence>
<organism evidence="9 10">
    <name type="scientific">Amycolatopsis taiwanensis</name>
    <dbReference type="NCBI Taxonomy" id="342230"/>
    <lineage>
        <taxon>Bacteria</taxon>
        <taxon>Bacillati</taxon>
        <taxon>Actinomycetota</taxon>
        <taxon>Actinomycetes</taxon>
        <taxon>Pseudonocardiales</taxon>
        <taxon>Pseudonocardiaceae</taxon>
        <taxon>Amycolatopsis</taxon>
    </lineage>
</organism>
<keyword evidence="10" id="KW-1185">Reference proteome</keyword>
<accession>A0A9W6R4K7</accession>
<dbReference type="PANTHER" id="PTHR34308:SF1">
    <property type="entry name" value="COBALAMIN BIOSYNTHESIS PROTEIN CBIB"/>
    <property type="match status" value="1"/>
</dbReference>
<comment type="similarity">
    <text evidence="3">Belongs to the CobD/CbiB family.</text>
</comment>
<evidence type="ECO:0000313" key="9">
    <source>
        <dbReference type="EMBL" id="GLY68235.1"/>
    </source>
</evidence>
<comment type="pathway">
    <text evidence="2">Cofactor biosynthesis; adenosylcobalamin biosynthesis.</text>
</comment>
<keyword evidence="8" id="KW-0472">Membrane</keyword>
<evidence type="ECO:0000313" key="10">
    <source>
        <dbReference type="Proteomes" id="UP001165136"/>
    </source>
</evidence>
<comment type="caution">
    <text evidence="9">The sequence shown here is derived from an EMBL/GenBank/DDBJ whole genome shotgun (WGS) entry which is preliminary data.</text>
</comment>
<dbReference type="Pfam" id="PF03186">
    <property type="entry name" value="CobD_Cbib"/>
    <property type="match status" value="1"/>
</dbReference>
<proteinExistence type="inferred from homology"/>
<evidence type="ECO:0000256" key="5">
    <source>
        <dbReference type="ARBA" id="ARBA00022573"/>
    </source>
</evidence>
<evidence type="ECO:0000256" key="4">
    <source>
        <dbReference type="ARBA" id="ARBA00022475"/>
    </source>
</evidence>
<dbReference type="PANTHER" id="PTHR34308">
    <property type="entry name" value="COBALAMIN BIOSYNTHESIS PROTEIN CBIB"/>
    <property type="match status" value="1"/>
</dbReference>
<dbReference type="Proteomes" id="UP001165136">
    <property type="component" value="Unassembled WGS sequence"/>
</dbReference>
<protein>
    <submittedName>
        <fullName evidence="9">Cobalamin biosynthesis protein CobD</fullName>
    </submittedName>
</protein>
<keyword evidence="5" id="KW-0169">Cobalamin biosynthesis</keyword>
<evidence type="ECO:0000256" key="2">
    <source>
        <dbReference type="ARBA" id="ARBA00004953"/>
    </source>
</evidence>
<keyword evidence="4" id="KW-1003">Cell membrane</keyword>
<evidence type="ECO:0000256" key="6">
    <source>
        <dbReference type="ARBA" id="ARBA00022692"/>
    </source>
</evidence>
<dbReference type="EMBL" id="BSTI01000011">
    <property type="protein sequence ID" value="GLY68235.1"/>
    <property type="molecule type" value="Genomic_DNA"/>
</dbReference>
<keyword evidence="6" id="KW-0812">Transmembrane</keyword>
<sequence length="317" mass="33061">MTEATEGSGANLLQVSAARAIGLLLGAAADEAITGSRRVERVLDGKSGLLLAGAALAAGVGVERAGRTRPVLQAFGTAVATWAVLGGAGLATNGTKLARDLEEGELESARAKLAELDTRRTDSLDVIGLSRASVESVAQHTSHTVVGPLFWGAVAGIPGMVFSRLVTALRDRARVFARFGAIVDLVPTRFTAALTVTGAPVVGGSASGAWRAWRRDTIAHPNPNEGRVEAAFAGALEIRLGGRTVYPHGVEERPVLGDGRNPDAGHVTRAVELSRVIGWLTALSSAVLAALLEVRRSRRRGLRRLRRASPRPTCAAD</sequence>
<dbReference type="GO" id="GO:0048472">
    <property type="term" value="F:threonine-phosphate decarboxylase activity"/>
    <property type="evidence" value="ECO:0007669"/>
    <property type="project" value="InterPro"/>
</dbReference>
<dbReference type="GO" id="GO:0005886">
    <property type="term" value="C:plasma membrane"/>
    <property type="evidence" value="ECO:0007669"/>
    <property type="project" value="UniProtKB-SubCell"/>
</dbReference>